<evidence type="ECO:0000256" key="1">
    <source>
        <dbReference type="SAM" id="MobiDB-lite"/>
    </source>
</evidence>
<dbReference type="EMBL" id="HBEZ01006338">
    <property type="protein sequence ID" value="CAD8625913.1"/>
    <property type="molecule type" value="Transcribed_RNA"/>
</dbReference>
<evidence type="ECO:0000313" key="2">
    <source>
        <dbReference type="EMBL" id="CAD8625913.1"/>
    </source>
</evidence>
<reference evidence="2" key="1">
    <citation type="submission" date="2021-01" db="EMBL/GenBank/DDBJ databases">
        <authorList>
            <person name="Corre E."/>
            <person name="Pelletier E."/>
            <person name="Niang G."/>
            <person name="Scheremetjew M."/>
            <person name="Finn R."/>
            <person name="Kale V."/>
            <person name="Holt S."/>
            <person name="Cochrane G."/>
            <person name="Meng A."/>
            <person name="Brown T."/>
            <person name="Cohen L."/>
        </authorList>
    </citation>
    <scope>NUCLEOTIDE SEQUENCE</scope>
    <source>
        <strain evidence="2">CCAP979/52</strain>
    </source>
</reference>
<proteinExistence type="predicted"/>
<sequence length="148" mass="16806">MLPVVVMRAPYRYNRDRESVTRVLEITLQACEFIEKAREVTRKKMIKQIQQIWDEEIRTQLITPINEQADEPPTDPPAGPVGGPPTGPTDEPSTWGPYGPRAARFPPIDVRVAYAVKYAESPDLFEPVLDCLQKVKARLLMQFDGDEV</sequence>
<dbReference type="AlphaFoldDB" id="A0A7S0QA14"/>
<feature type="region of interest" description="Disordered" evidence="1">
    <location>
        <begin position="62"/>
        <end position="100"/>
    </location>
</feature>
<gene>
    <name evidence="2" type="ORF">CCUR1050_LOCUS3591</name>
</gene>
<protein>
    <submittedName>
        <fullName evidence="2">Uncharacterized protein</fullName>
    </submittedName>
</protein>
<name>A0A7S0QA14_9CRYP</name>
<accession>A0A7S0QA14</accession>
<organism evidence="2">
    <name type="scientific">Cryptomonas curvata</name>
    <dbReference type="NCBI Taxonomy" id="233186"/>
    <lineage>
        <taxon>Eukaryota</taxon>
        <taxon>Cryptophyceae</taxon>
        <taxon>Cryptomonadales</taxon>
        <taxon>Cryptomonadaceae</taxon>
        <taxon>Cryptomonas</taxon>
    </lineage>
</organism>
<feature type="compositionally biased region" description="Pro residues" evidence="1">
    <location>
        <begin position="74"/>
        <end position="87"/>
    </location>
</feature>